<protein>
    <recommendedName>
        <fullName evidence="12 13">Cardiolipin synthase</fullName>
        <shortName evidence="12">CL synthase</shortName>
        <ecNumber evidence="12 13">2.7.8.-</ecNumber>
    </recommendedName>
</protein>
<keyword evidence="3 12" id="KW-0444">Lipid biosynthesis</keyword>
<dbReference type="PANTHER" id="PTHR21248">
    <property type="entry name" value="CARDIOLIPIN SYNTHASE"/>
    <property type="match status" value="1"/>
</dbReference>
<organism evidence="15 16">
    <name type="scientific">Brachyspira catarrhinii</name>
    <dbReference type="NCBI Taxonomy" id="2528966"/>
    <lineage>
        <taxon>Bacteria</taxon>
        <taxon>Pseudomonadati</taxon>
        <taxon>Spirochaetota</taxon>
        <taxon>Spirochaetia</taxon>
        <taxon>Brachyspirales</taxon>
        <taxon>Brachyspiraceae</taxon>
        <taxon>Brachyspira</taxon>
    </lineage>
</organism>
<dbReference type="SMART" id="SM00155">
    <property type="entry name" value="PLDc"/>
    <property type="match status" value="2"/>
</dbReference>
<dbReference type="Pfam" id="PF13396">
    <property type="entry name" value="PLDc_N"/>
    <property type="match status" value="1"/>
</dbReference>
<dbReference type="InterPro" id="IPR025202">
    <property type="entry name" value="PLD-like_dom"/>
</dbReference>
<dbReference type="HAMAP" id="MF_01916">
    <property type="entry name" value="Cardiolipin_synth_Cls"/>
    <property type="match status" value="1"/>
</dbReference>
<dbReference type="EC" id="2.7.8.-" evidence="12 13"/>
<feature type="active site" evidence="12">
    <location>
        <position position="227"/>
    </location>
</feature>
<feature type="transmembrane region" description="Helical" evidence="12">
    <location>
        <begin position="29"/>
        <end position="52"/>
    </location>
</feature>
<reference evidence="15 16" key="1">
    <citation type="journal article" date="2019" name="Anaerobe">
        <title>Brachyspira catarrhinii sp. nov., an anaerobic intestinal spirochaete isolated from vervet monkeys may have been misidentified as Brachyspira aalborgi in previous studies.</title>
        <authorList>
            <person name="Phillips N.D."/>
            <person name="La T."/>
            <person name="Hampson D.J."/>
        </authorList>
    </citation>
    <scope>NUCLEOTIDE SEQUENCE [LARGE SCALE GENOMIC DNA]</scope>
    <source>
        <strain evidence="15 16">Z12</strain>
    </source>
</reference>
<dbReference type="RefSeq" id="WP_137998162.1">
    <property type="nucleotide sequence ID" value="NZ_SJDU01000112.1"/>
</dbReference>
<evidence type="ECO:0000256" key="13">
    <source>
        <dbReference type="NCBIfam" id="TIGR04265"/>
    </source>
</evidence>
<dbReference type="SUPFAM" id="SSF56024">
    <property type="entry name" value="Phospholipase D/nuclease"/>
    <property type="match status" value="2"/>
</dbReference>
<evidence type="ECO:0000256" key="12">
    <source>
        <dbReference type="HAMAP-Rule" id="MF_01916"/>
    </source>
</evidence>
<comment type="function">
    <text evidence="12">Catalyzes the reversible phosphatidyl group transfer from one phosphatidylglycerol molecule to another to form cardiolipin (CL) (diphosphatidylglycerol) and glycerol.</text>
</comment>
<keyword evidence="5 12" id="KW-0812">Transmembrane</keyword>
<dbReference type="Pfam" id="PF13091">
    <property type="entry name" value="PLDc_2"/>
    <property type="match status" value="2"/>
</dbReference>
<feature type="active site" evidence="12">
    <location>
        <position position="220"/>
    </location>
</feature>
<keyword evidence="9 12" id="KW-0472">Membrane</keyword>
<gene>
    <name evidence="15" type="primary">cls</name>
    <name evidence="15" type="ORF">EZH24_05625</name>
</gene>
<dbReference type="CDD" id="cd09110">
    <property type="entry name" value="PLDc_CLS_1"/>
    <property type="match status" value="1"/>
</dbReference>
<evidence type="ECO:0000256" key="2">
    <source>
        <dbReference type="ARBA" id="ARBA00022475"/>
    </source>
</evidence>
<evidence type="ECO:0000256" key="9">
    <source>
        <dbReference type="ARBA" id="ARBA00023136"/>
    </source>
</evidence>
<evidence type="ECO:0000256" key="8">
    <source>
        <dbReference type="ARBA" id="ARBA00023098"/>
    </source>
</evidence>
<keyword evidence="2 12" id="KW-1003">Cell membrane</keyword>
<proteinExistence type="inferred from homology"/>
<dbReference type="InterPro" id="IPR030874">
    <property type="entry name" value="Cardiolipin_synth_Firmi"/>
</dbReference>
<feature type="domain" description="PLD phosphodiesterase" evidence="14">
    <location>
        <begin position="215"/>
        <end position="242"/>
    </location>
</feature>
<accession>A0ABY2TRI8</accession>
<sequence length="490" mass="56943">MIFYVLTIIFFCYVIFIAIKMLLENKPPYSFIAWLTVLVFLPYIGVIFYIFLGMNWKKSKKKISARLPEDMLKRHFSPILDEQINIINNMGGLYGKNVNLVKLAIKSGYSPITVQNEVSIFDNGEELFENMINDLKLAEKTIHMEYFIWRSDKLGKKIKDILIKKAKEGVEVRLIFDGVGSMLRISRKYRRELRRNKIKFLYYHDPFSIFWTRFVNYRNHRKIVVIDGIVSYMGGMNLGQEYIDGGKRFSSWRDIHLRIVGDSCNLIQNIFICDWHNAGGKDLDYVLDDNSNNSTDMKNLFPLPITEKYLPVQILSSGPDSKWDTIQKVYSKMIEEAKESVYIESPYFVPDEGFLQILENASLSGVNVNLMITGHPDKLLAWWVAQTYFETLLKAGVNIYLYQKGFLHSKFCIIDGSIVSCGTCNMDVRSFYLHYEMNAVIYDSEISKKFENIFKKDILNSHKITAEEYAKQPVLVRLRNSACRIIAPVL</sequence>
<dbReference type="InterPro" id="IPR001736">
    <property type="entry name" value="PLipase_D/transphosphatidylase"/>
</dbReference>
<comment type="catalytic activity">
    <reaction evidence="12">
        <text>2 a 1,2-diacyl-sn-glycero-3-phospho-(1'-sn-glycerol) = a cardiolipin + glycerol</text>
        <dbReference type="Rhea" id="RHEA:31451"/>
        <dbReference type="ChEBI" id="CHEBI:17754"/>
        <dbReference type="ChEBI" id="CHEBI:62237"/>
        <dbReference type="ChEBI" id="CHEBI:64716"/>
    </reaction>
</comment>
<feature type="active site" evidence="12">
    <location>
        <position position="408"/>
    </location>
</feature>
<dbReference type="InterPro" id="IPR027379">
    <property type="entry name" value="CLS_N"/>
</dbReference>
<comment type="subcellular location">
    <subcellularLocation>
        <location evidence="1 12">Cell membrane</location>
        <topology evidence="1 12">Multi-pass membrane protein</topology>
    </subcellularLocation>
</comment>
<comment type="caution">
    <text evidence="15">The sequence shown here is derived from an EMBL/GenBank/DDBJ whole genome shotgun (WGS) entry which is preliminary data.</text>
</comment>
<evidence type="ECO:0000256" key="11">
    <source>
        <dbReference type="ARBA" id="ARBA00023264"/>
    </source>
</evidence>
<evidence type="ECO:0000313" key="16">
    <source>
        <dbReference type="Proteomes" id="UP000310168"/>
    </source>
</evidence>
<dbReference type="NCBIfam" id="TIGR04265">
    <property type="entry name" value="bac_cardiolipin"/>
    <property type="match status" value="1"/>
</dbReference>
<dbReference type="PROSITE" id="PS50035">
    <property type="entry name" value="PLD"/>
    <property type="match status" value="2"/>
</dbReference>
<keyword evidence="6" id="KW-0677">Repeat</keyword>
<evidence type="ECO:0000256" key="6">
    <source>
        <dbReference type="ARBA" id="ARBA00022737"/>
    </source>
</evidence>
<keyword evidence="8 12" id="KW-0443">Lipid metabolism</keyword>
<keyword evidence="16" id="KW-1185">Reference proteome</keyword>
<dbReference type="PANTHER" id="PTHR21248:SF22">
    <property type="entry name" value="PHOSPHOLIPASE D"/>
    <property type="match status" value="1"/>
</dbReference>
<dbReference type="Proteomes" id="UP000310168">
    <property type="component" value="Unassembled WGS sequence"/>
</dbReference>
<dbReference type="EMBL" id="SJDU01000112">
    <property type="protein sequence ID" value="TKZ35371.1"/>
    <property type="molecule type" value="Genomic_DNA"/>
</dbReference>
<evidence type="ECO:0000256" key="10">
    <source>
        <dbReference type="ARBA" id="ARBA00023209"/>
    </source>
</evidence>
<evidence type="ECO:0000256" key="1">
    <source>
        <dbReference type="ARBA" id="ARBA00004651"/>
    </source>
</evidence>
<keyword evidence="10 12" id="KW-0594">Phospholipid biosynthesis</keyword>
<evidence type="ECO:0000259" key="14">
    <source>
        <dbReference type="PROSITE" id="PS50035"/>
    </source>
</evidence>
<feature type="transmembrane region" description="Helical" evidence="12">
    <location>
        <begin position="5"/>
        <end position="23"/>
    </location>
</feature>
<keyword evidence="4 12" id="KW-0808">Transferase</keyword>
<evidence type="ECO:0000256" key="7">
    <source>
        <dbReference type="ARBA" id="ARBA00022989"/>
    </source>
</evidence>
<dbReference type="CDD" id="cd09112">
    <property type="entry name" value="PLDc_CLS_2"/>
    <property type="match status" value="1"/>
</dbReference>
<evidence type="ECO:0000313" key="15">
    <source>
        <dbReference type="EMBL" id="TKZ35371.1"/>
    </source>
</evidence>
<keyword evidence="11 12" id="KW-1208">Phospholipid metabolism</keyword>
<evidence type="ECO:0000256" key="5">
    <source>
        <dbReference type="ARBA" id="ARBA00022692"/>
    </source>
</evidence>
<evidence type="ECO:0000256" key="3">
    <source>
        <dbReference type="ARBA" id="ARBA00022516"/>
    </source>
</evidence>
<feature type="active site" evidence="12">
    <location>
        <position position="415"/>
    </location>
</feature>
<keyword evidence="7 12" id="KW-1133">Transmembrane helix</keyword>
<dbReference type="InterPro" id="IPR022924">
    <property type="entry name" value="Cardiolipin_synthase"/>
</dbReference>
<feature type="active site" evidence="12">
    <location>
        <position position="410"/>
    </location>
</feature>
<name>A0ABY2TRI8_9SPIR</name>
<comment type="similarity">
    <text evidence="12">Belongs to the phospholipase D family. Cardiolipin synthase subfamily.</text>
</comment>
<evidence type="ECO:0000256" key="4">
    <source>
        <dbReference type="ARBA" id="ARBA00022679"/>
    </source>
</evidence>
<feature type="active site" evidence="12">
    <location>
        <position position="222"/>
    </location>
</feature>
<feature type="domain" description="PLD phosphodiesterase" evidence="14">
    <location>
        <begin position="403"/>
        <end position="430"/>
    </location>
</feature>
<dbReference type="Gene3D" id="3.30.870.10">
    <property type="entry name" value="Endonuclease Chain A"/>
    <property type="match status" value="2"/>
</dbReference>